<dbReference type="AlphaFoldDB" id="A0A2R7Z1Z5"/>
<dbReference type="GO" id="GO:0031419">
    <property type="term" value="F:cobalamin binding"/>
    <property type="evidence" value="ECO:0007669"/>
    <property type="project" value="InterPro"/>
</dbReference>
<proteinExistence type="predicted"/>
<dbReference type="PROSITE" id="PS51332">
    <property type="entry name" value="B12_BINDING"/>
    <property type="match status" value="1"/>
</dbReference>
<evidence type="ECO:0000313" key="2">
    <source>
        <dbReference type="EMBL" id="PUA82643.1"/>
    </source>
</evidence>
<dbReference type="Proteomes" id="UP000244867">
    <property type="component" value="Unassembled WGS sequence"/>
</dbReference>
<gene>
    <name evidence="2" type="ORF">C7S10_02620</name>
</gene>
<dbReference type="InterPro" id="IPR036724">
    <property type="entry name" value="Cobalamin-bd_sf"/>
</dbReference>
<accession>A0A2R7Z1Z5</accession>
<dbReference type="EMBL" id="PYXZ01000001">
    <property type="protein sequence ID" value="PUA82643.1"/>
    <property type="molecule type" value="Genomic_DNA"/>
</dbReference>
<dbReference type="Gene3D" id="1.10.1240.10">
    <property type="entry name" value="Methionine synthase domain"/>
    <property type="match status" value="1"/>
</dbReference>
<evidence type="ECO:0000259" key="1">
    <source>
        <dbReference type="PROSITE" id="PS51332"/>
    </source>
</evidence>
<dbReference type="InterPro" id="IPR036594">
    <property type="entry name" value="Meth_synthase_dom"/>
</dbReference>
<organism evidence="2 3">
    <name type="scientific">Nocardioides currus</name>
    <dbReference type="NCBI Taxonomy" id="2133958"/>
    <lineage>
        <taxon>Bacteria</taxon>
        <taxon>Bacillati</taxon>
        <taxon>Actinomycetota</taxon>
        <taxon>Actinomycetes</taxon>
        <taxon>Propionibacteriales</taxon>
        <taxon>Nocardioidaceae</taxon>
        <taxon>Nocardioides</taxon>
    </lineage>
</organism>
<feature type="domain" description="B12-binding" evidence="1">
    <location>
        <begin position="92"/>
        <end position="216"/>
    </location>
</feature>
<dbReference type="Gene3D" id="3.40.50.280">
    <property type="entry name" value="Cobalamin-binding domain"/>
    <property type="match status" value="1"/>
</dbReference>
<name>A0A2R7Z1Z5_9ACTN</name>
<dbReference type="RefSeq" id="WP_108342829.1">
    <property type="nucleotide sequence ID" value="NZ_PYXZ01000001.1"/>
</dbReference>
<dbReference type="Pfam" id="PF02607">
    <property type="entry name" value="B12-binding_2"/>
    <property type="match status" value="1"/>
</dbReference>
<sequence>MEDRSPLPDLWAGIEAFDEEMADGALVGLLWDVPLPEAVERVVVPFLQELGDRWECGTLSVAHEHFASNLVRRRLSALVHRHELLPVQGRRRPRAVLACPPGERHDLALLCFALLLGENGWRTTFLGADTPLESLASAARSTAADAVVVAATRTGRLMADREALVELGSDRPLYIAGRGADPEVARVLGAVLLDDDLVRALEQVVPRRWGLVLDRG</sequence>
<keyword evidence="3" id="KW-1185">Reference proteome</keyword>
<comment type="caution">
    <text evidence="2">The sequence shown here is derived from an EMBL/GenBank/DDBJ whole genome shotgun (WGS) entry which is preliminary data.</text>
</comment>
<dbReference type="OrthoDB" id="9800334at2"/>
<dbReference type="SUPFAM" id="SSF52242">
    <property type="entry name" value="Cobalamin (vitamin B12)-binding domain"/>
    <property type="match status" value="1"/>
</dbReference>
<dbReference type="Pfam" id="PF02310">
    <property type="entry name" value="B12-binding"/>
    <property type="match status" value="1"/>
</dbReference>
<dbReference type="InterPro" id="IPR003759">
    <property type="entry name" value="Cbl-bd_cap"/>
</dbReference>
<evidence type="ECO:0000313" key="3">
    <source>
        <dbReference type="Proteomes" id="UP000244867"/>
    </source>
</evidence>
<protein>
    <recommendedName>
        <fullName evidence="1">B12-binding domain-containing protein</fullName>
    </recommendedName>
</protein>
<reference evidence="2 3" key="1">
    <citation type="submission" date="2018-03" db="EMBL/GenBank/DDBJ databases">
        <authorList>
            <person name="Keele B.F."/>
        </authorList>
    </citation>
    <scope>NUCLEOTIDE SEQUENCE [LARGE SCALE GENOMIC DNA]</scope>
    <source>
        <strain evidence="2 3">IB-3</strain>
    </source>
</reference>
<dbReference type="GO" id="GO:0046872">
    <property type="term" value="F:metal ion binding"/>
    <property type="evidence" value="ECO:0007669"/>
    <property type="project" value="InterPro"/>
</dbReference>
<dbReference type="InterPro" id="IPR006158">
    <property type="entry name" value="Cobalamin-bd"/>
</dbReference>